<comment type="caution">
    <text evidence="2">The sequence shown here is derived from an EMBL/GenBank/DDBJ whole genome shotgun (WGS) entry which is preliminary data.</text>
</comment>
<dbReference type="EMBL" id="VHII01000008">
    <property type="protein sequence ID" value="KAF1387156.1"/>
    <property type="molecule type" value="Genomic_DNA"/>
</dbReference>
<protein>
    <submittedName>
        <fullName evidence="2">Uncharacterized protein</fullName>
    </submittedName>
</protein>
<feature type="region of interest" description="Disordered" evidence="1">
    <location>
        <begin position="1"/>
        <end position="27"/>
    </location>
</feature>
<gene>
    <name evidence="2" type="ORF">PFLUV_G00102420</name>
</gene>
<dbReference type="Proteomes" id="UP000465112">
    <property type="component" value="Chromosome 8"/>
</dbReference>
<proteinExistence type="predicted"/>
<sequence>MQRSFPAIYAGSRARHKRKAPEPPRPTCSKVIELQFCLRPENSDRTPKDETMLLQAGLGRRTVHLNDDADHTE</sequence>
<accession>A0A6A5EYL4</accession>
<dbReference type="AlphaFoldDB" id="A0A6A5EYL4"/>
<evidence type="ECO:0000313" key="3">
    <source>
        <dbReference type="Proteomes" id="UP000465112"/>
    </source>
</evidence>
<keyword evidence="3" id="KW-1185">Reference proteome</keyword>
<evidence type="ECO:0000313" key="2">
    <source>
        <dbReference type="EMBL" id="KAF1387156.1"/>
    </source>
</evidence>
<name>A0A6A5EYL4_PERFL</name>
<reference evidence="2 3" key="1">
    <citation type="submission" date="2019-06" db="EMBL/GenBank/DDBJ databases">
        <title>A chromosome-scale genome assembly of the European perch, Perca fluviatilis.</title>
        <authorList>
            <person name="Roques C."/>
            <person name="Zahm M."/>
            <person name="Cabau C."/>
            <person name="Klopp C."/>
            <person name="Bouchez O."/>
            <person name="Donnadieu C."/>
            <person name="Kuhl H."/>
            <person name="Gislard M."/>
            <person name="Guendouz S."/>
            <person name="Journot L."/>
            <person name="Haffray P."/>
            <person name="Bestin A."/>
            <person name="Morvezen R."/>
            <person name="Feron R."/>
            <person name="Wen M."/>
            <person name="Jouanno E."/>
            <person name="Herpin A."/>
            <person name="Schartl M."/>
            <person name="Postlethwait J."/>
            <person name="Schaerlinger B."/>
            <person name="Chardard D."/>
            <person name="Lecocq T."/>
            <person name="Poncet C."/>
            <person name="Jaffrelo L."/>
            <person name="Lampietro C."/>
            <person name="Guiguen Y."/>
        </authorList>
    </citation>
    <scope>NUCLEOTIDE SEQUENCE [LARGE SCALE GENOMIC DNA]</scope>
    <source>
        <tissue evidence="2">Blood</tissue>
    </source>
</reference>
<organism evidence="2 3">
    <name type="scientific">Perca fluviatilis</name>
    <name type="common">European perch</name>
    <dbReference type="NCBI Taxonomy" id="8168"/>
    <lineage>
        <taxon>Eukaryota</taxon>
        <taxon>Metazoa</taxon>
        <taxon>Chordata</taxon>
        <taxon>Craniata</taxon>
        <taxon>Vertebrata</taxon>
        <taxon>Euteleostomi</taxon>
        <taxon>Actinopterygii</taxon>
        <taxon>Neopterygii</taxon>
        <taxon>Teleostei</taxon>
        <taxon>Neoteleostei</taxon>
        <taxon>Acanthomorphata</taxon>
        <taxon>Eupercaria</taxon>
        <taxon>Perciformes</taxon>
        <taxon>Percoidei</taxon>
        <taxon>Percidae</taxon>
        <taxon>Percinae</taxon>
        <taxon>Perca</taxon>
    </lineage>
</organism>
<evidence type="ECO:0000256" key="1">
    <source>
        <dbReference type="SAM" id="MobiDB-lite"/>
    </source>
</evidence>